<dbReference type="RefSeq" id="WP_141611686.1">
    <property type="nucleotide sequence ID" value="NZ_VIGC02000029.1"/>
</dbReference>
<keyword evidence="4" id="KW-1185">Reference proteome</keyword>
<dbReference type="InParanoid" id="A0A540VB78"/>
<dbReference type="CDD" id="cd00838">
    <property type="entry name" value="MPP_superfamily"/>
    <property type="match status" value="1"/>
</dbReference>
<dbReference type="PANTHER" id="PTHR42850">
    <property type="entry name" value="METALLOPHOSPHOESTERASE"/>
    <property type="match status" value="1"/>
</dbReference>
<dbReference type="Gene3D" id="3.60.21.10">
    <property type="match status" value="1"/>
</dbReference>
<dbReference type="Proteomes" id="UP000317371">
    <property type="component" value="Unassembled WGS sequence"/>
</dbReference>
<gene>
    <name evidence="3" type="ORF">FKZ61_18685</name>
</gene>
<dbReference type="OrthoDB" id="9800565at2"/>
<dbReference type="AlphaFoldDB" id="A0A540VB78"/>
<evidence type="ECO:0000256" key="1">
    <source>
        <dbReference type="ARBA" id="ARBA00008950"/>
    </source>
</evidence>
<dbReference type="InterPro" id="IPR050126">
    <property type="entry name" value="Ap4A_hydrolase"/>
</dbReference>
<evidence type="ECO:0000259" key="2">
    <source>
        <dbReference type="Pfam" id="PF12850"/>
    </source>
</evidence>
<dbReference type="Pfam" id="PF12850">
    <property type="entry name" value="Metallophos_2"/>
    <property type="match status" value="1"/>
</dbReference>
<dbReference type="PANTHER" id="PTHR42850:SF2">
    <property type="entry name" value="BLL5683 PROTEIN"/>
    <property type="match status" value="1"/>
</dbReference>
<dbReference type="InterPro" id="IPR029052">
    <property type="entry name" value="Metallo-depent_PP-like"/>
</dbReference>
<dbReference type="EMBL" id="VIGC01000029">
    <property type="protein sequence ID" value="TQE94002.1"/>
    <property type="molecule type" value="Genomic_DNA"/>
</dbReference>
<dbReference type="GO" id="GO:0016791">
    <property type="term" value="F:phosphatase activity"/>
    <property type="evidence" value="ECO:0007669"/>
    <property type="project" value="TreeGrafter"/>
</dbReference>
<sequence length="263" mass="29649">MRVLILSDIHANLVALESVLQAAAGQYDTVWCLGDVVGYGPKPNECIELIREVAGLCVMGNHDWAVLGRPGVNVEDFNPHARRAVLWTRDELREENRRYLDTLPDHPIHPPETQDYLITHASPREPVWEYILTPSTALENFGVFSEPICLVGHTHKPAIYRWRLHEASHLQGNGYTPATVEYLQPQPGLAIELTTSPTQRLILNPGSVGQPRDNDSRAAYAILDLEAAIWYYNRVSYPIELTQAQMRAAGLPKRLIDRLSFGW</sequence>
<evidence type="ECO:0000313" key="3">
    <source>
        <dbReference type="EMBL" id="TQE94002.1"/>
    </source>
</evidence>
<dbReference type="InterPro" id="IPR024654">
    <property type="entry name" value="Calcineurin-like_PHP_lpxH"/>
</dbReference>
<reference evidence="3 4" key="1">
    <citation type="submission" date="2019-06" db="EMBL/GenBank/DDBJ databases">
        <title>Genome sequence of Litorilinea aerophila BAA-2444.</title>
        <authorList>
            <person name="Maclea K.S."/>
            <person name="Maurais E.G."/>
            <person name="Iannazzi L.C."/>
        </authorList>
    </citation>
    <scope>NUCLEOTIDE SEQUENCE [LARGE SCALE GENOMIC DNA]</scope>
    <source>
        <strain evidence="3 4">ATCC BAA-2444</strain>
    </source>
</reference>
<organism evidence="3 4">
    <name type="scientific">Litorilinea aerophila</name>
    <dbReference type="NCBI Taxonomy" id="1204385"/>
    <lineage>
        <taxon>Bacteria</taxon>
        <taxon>Bacillati</taxon>
        <taxon>Chloroflexota</taxon>
        <taxon>Caldilineae</taxon>
        <taxon>Caldilineales</taxon>
        <taxon>Caldilineaceae</taxon>
        <taxon>Litorilinea</taxon>
    </lineage>
</organism>
<comment type="similarity">
    <text evidence="1">Belongs to the metallophosphoesterase superfamily. YfcE family.</text>
</comment>
<proteinExistence type="inferred from homology"/>
<protein>
    <submittedName>
        <fullName evidence="3">Metallophosphoesterase family protein</fullName>
    </submittedName>
</protein>
<dbReference type="SUPFAM" id="SSF56300">
    <property type="entry name" value="Metallo-dependent phosphatases"/>
    <property type="match status" value="1"/>
</dbReference>
<dbReference type="GO" id="GO:0005737">
    <property type="term" value="C:cytoplasm"/>
    <property type="evidence" value="ECO:0007669"/>
    <property type="project" value="TreeGrafter"/>
</dbReference>
<evidence type="ECO:0000313" key="4">
    <source>
        <dbReference type="Proteomes" id="UP000317371"/>
    </source>
</evidence>
<dbReference type="InterPro" id="IPR011152">
    <property type="entry name" value="Pesterase_MJ0912"/>
</dbReference>
<feature type="domain" description="Calcineurin-like phosphoesterase" evidence="2">
    <location>
        <begin position="1"/>
        <end position="226"/>
    </location>
</feature>
<dbReference type="PIRSF" id="PIRSF000883">
    <property type="entry name" value="Pesterase_MJ0912"/>
    <property type="match status" value="1"/>
</dbReference>
<accession>A0A540VB78</accession>
<comment type="caution">
    <text evidence="3">The sequence shown here is derived from an EMBL/GenBank/DDBJ whole genome shotgun (WGS) entry which is preliminary data.</text>
</comment>
<name>A0A540VB78_9CHLR</name>